<accession>A0A8X6VPQ2</accession>
<name>A0A8X6VPQ2_TRICX</name>
<evidence type="ECO:0000256" key="1">
    <source>
        <dbReference type="SAM" id="Phobius"/>
    </source>
</evidence>
<keyword evidence="1" id="KW-0812">Transmembrane</keyword>
<comment type="caution">
    <text evidence="2">The sequence shown here is derived from an EMBL/GenBank/DDBJ whole genome shotgun (WGS) entry which is preliminary data.</text>
</comment>
<evidence type="ECO:0000313" key="2">
    <source>
        <dbReference type="EMBL" id="GFY15954.1"/>
    </source>
</evidence>
<protein>
    <submittedName>
        <fullName evidence="2">Uncharacterized protein</fullName>
    </submittedName>
</protein>
<reference evidence="2" key="1">
    <citation type="submission" date="2020-08" db="EMBL/GenBank/DDBJ databases">
        <title>Multicomponent nature underlies the extraordinary mechanical properties of spider dragline silk.</title>
        <authorList>
            <person name="Kono N."/>
            <person name="Nakamura H."/>
            <person name="Mori M."/>
            <person name="Yoshida Y."/>
            <person name="Ohtoshi R."/>
            <person name="Malay A.D."/>
            <person name="Moran D.A.P."/>
            <person name="Tomita M."/>
            <person name="Numata K."/>
            <person name="Arakawa K."/>
        </authorList>
    </citation>
    <scope>NUCLEOTIDE SEQUENCE</scope>
</reference>
<dbReference type="Proteomes" id="UP000887159">
    <property type="component" value="Unassembled WGS sequence"/>
</dbReference>
<dbReference type="EMBL" id="BMAU01021335">
    <property type="protein sequence ID" value="GFY15954.1"/>
    <property type="molecule type" value="Genomic_DNA"/>
</dbReference>
<keyword evidence="1" id="KW-0472">Membrane</keyword>
<proteinExistence type="predicted"/>
<sequence length="87" mass="10079">MNGTRHNILGTPEIKRLKYYEQTRVIGGGTAGSTLISYCLVFAMLWTTVAYDDYAENFRLGESRKVVKARKRCVFSVLEQWYAEHRL</sequence>
<dbReference type="AlphaFoldDB" id="A0A8X6VPQ2"/>
<gene>
    <name evidence="2" type="ORF">TNCV_1285991</name>
</gene>
<keyword evidence="1" id="KW-1133">Transmembrane helix</keyword>
<feature type="transmembrane region" description="Helical" evidence="1">
    <location>
        <begin position="25"/>
        <end position="46"/>
    </location>
</feature>
<evidence type="ECO:0000313" key="3">
    <source>
        <dbReference type="Proteomes" id="UP000887159"/>
    </source>
</evidence>
<keyword evidence="3" id="KW-1185">Reference proteome</keyword>
<organism evidence="2 3">
    <name type="scientific">Trichonephila clavipes</name>
    <name type="common">Golden silk orbweaver</name>
    <name type="synonym">Nephila clavipes</name>
    <dbReference type="NCBI Taxonomy" id="2585209"/>
    <lineage>
        <taxon>Eukaryota</taxon>
        <taxon>Metazoa</taxon>
        <taxon>Ecdysozoa</taxon>
        <taxon>Arthropoda</taxon>
        <taxon>Chelicerata</taxon>
        <taxon>Arachnida</taxon>
        <taxon>Araneae</taxon>
        <taxon>Araneomorphae</taxon>
        <taxon>Entelegynae</taxon>
        <taxon>Araneoidea</taxon>
        <taxon>Nephilidae</taxon>
        <taxon>Trichonephila</taxon>
    </lineage>
</organism>